<gene>
    <name evidence="1" type="ORF">E2C01_097561</name>
</gene>
<evidence type="ECO:0000313" key="2">
    <source>
        <dbReference type="Proteomes" id="UP000324222"/>
    </source>
</evidence>
<accession>A0A5B7K601</accession>
<dbReference type="EMBL" id="VSRR010129528">
    <property type="protein sequence ID" value="MPD02007.1"/>
    <property type="molecule type" value="Genomic_DNA"/>
</dbReference>
<keyword evidence="2" id="KW-1185">Reference proteome</keyword>
<comment type="caution">
    <text evidence="1">The sequence shown here is derived from an EMBL/GenBank/DDBJ whole genome shotgun (WGS) entry which is preliminary data.</text>
</comment>
<organism evidence="1 2">
    <name type="scientific">Portunus trituberculatus</name>
    <name type="common">Swimming crab</name>
    <name type="synonym">Neptunus trituberculatus</name>
    <dbReference type="NCBI Taxonomy" id="210409"/>
    <lineage>
        <taxon>Eukaryota</taxon>
        <taxon>Metazoa</taxon>
        <taxon>Ecdysozoa</taxon>
        <taxon>Arthropoda</taxon>
        <taxon>Crustacea</taxon>
        <taxon>Multicrustacea</taxon>
        <taxon>Malacostraca</taxon>
        <taxon>Eumalacostraca</taxon>
        <taxon>Eucarida</taxon>
        <taxon>Decapoda</taxon>
        <taxon>Pleocyemata</taxon>
        <taxon>Brachyura</taxon>
        <taxon>Eubrachyura</taxon>
        <taxon>Portunoidea</taxon>
        <taxon>Portunidae</taxon>
        <taxon>Portuninae</taxon>
        <taxon>Portunus</taxon>
    </lineage>
</organism>
<protein>
    <submittedName>
        <fullName evidence="1">Uncharacterized protein</fullName>
    </submittedName>
</protein>
<evidence type="ECO:0000313" key="1">
    <source>
        <dbReference type="EMBL" id="MPD02007.1"/>
    </source>
</evidence>
<dbReference type="AlphaFoldDB" id="A0A5B7K601"/>
<dbReference type="Proteomes" id="UP000324222">
    <property type="component" value="Unassembled WGS sequence"/>
</dbReference>
<name>A0A5B7K601_PORTR</name>
<reference evidence="1 2" key="1">
    <citation type="submission" date="2019-05" db="EMBL/GenBank/DDBJ databases">
        <title>Another draft genome of Portunus trituberculatus and its Hox gene families provides insights of decapod evolution.</title>
        <authorList>
            <person name="Jeong J.-H."/>
            <person name="Song I."/>
            <person name="Kim S."/>
            <person name="Choi T."/>
            <person name="Kim D."/>
            <person name="Ryu S."/>
            <person name="Kim W."/>
        </authorList>
    </citation>
    <scope>NUCLEOTIDE SEQUENCE [LARGE SCALE GENOMIC DNA]</scope>
    <source>
        <tissue evidence="1">Muscle</tissue>
    </source>
</reference>
<sequence length="55" mass="6047">MRHVTTFHLWPESRLSSACLDCHSNSGNGMVDRDPRKTPGGSRIARRRVVGLGNG</sequence>
<proteinExistence type="predicted"/>